<accession>A0A848BWB3</accession>
<organism evidence="3 4">
    <name type="scientific">Megasphaera hexanoica</name>
    <dbReference type="NCBI Taxonomy" id="1675036"/>
    <lineage>
        <taxon>Bacteria</taxon>
        <taxon>Bacillati</taxon>
        <taxon>Bacillota</taxon>
        <taxon>Negativicutes</taxon>
        <taxon>Veillonellales</taxon>
        <taxon>Veillonellaceae</taxon>
        <taxon>Megasphaera</taxon>
    </lineage>
</organism>
<name>A0A848BWB3_9FIRM</name>
<feature type="compositionally biased region" description="Basic and acidic residues" evidence="1">
    <location>
        <begin position="307"/>
        <end position="317"/>
    </location>
</feature>
<dbReference type="PANTHER" id="PTHR42867">
    <property type="entry name" value="MEMBRANE PROTEIN-RELATED"/>
    <property type="match status" value="1"/>
</dbReference>
<dbReference type="EMBL" id="JABAFG010000003">
    <property type="protein sequence ID" value="NME27556.1"/>
    <property type="molecule type" value="Genomic_DNA"/>
</dbReference>
<reference evidence="3 4" key="1">
    <citation type="submission" date="2020-04" db="EMBL/GenBank/DDBJ databases">
        <authorList>
            <person name="Hitch T.C.A."/>
            <person name="Wylensek D."/>
            <person name="Clavel T."/>
        </authorList>
    </citation>
    <scope>NUCLEOTIDE SEQUENCE [LARGE SCALE GENOMIC DNA]</scope>
    <source>
        <strain evidence="3 4">Oil-RF-744-FAT-WT-6-1</strain>
    </source>
</reference>
<feature type="transmembrane region" description="Helical" evidence="2">
    <location>
        <begin position="96"/>
        <end position="116"/>
    </location>
</feature>
<feature type="transmembrane region" description="Helical" evidence="2">
    <location>
        <begin position="194"/>
        <end position="215"/>
    </location>
</feature>
<keyword evidence="2" id="KW-0812">Transmembrane</keyword>
<sequence>MNKPTTYVGGQAVIEGVMMRGPKYIATAVRTPSGQITVKKDEVHSLCERYPILKKPLLRGTIALYESLVYGMKCLSYSAQAAGEEEEELSRPQMMATMAFSIVLAIVIFLLIPTYGAKFIPGVMDSAVRLNIVEGVLRLLIFLLYIWGISLTSDIRRVYEYHGAEHKTIWTYEAGEELTVDNVKKHSRLHPRCGTNFLLIVMVVSIFVFAFLGWPNLAERVVSRILLMPVVAGISYEMIRIAARTENPLVQAIFKPGLYLQYLTTREPHADQIEVAIEAMNAAKPEDHTETPDGETATVTITPVKPGNEDASRVESA</sequence>
<evidence type="ECO:0000256" key="2">
    <source>
        <dbReference type="SAM" id="Phobius"/>
    </source>
</evidence>
<proteinExistence type="predicted"/>
<keyword evidence="2" id="KW-1133">Transmembrane helix</keyword>
<comment type="caution">
    <text evidence="3">The sequence shown here is derived from an EMBL/GenBank/DDBJ whole genome shotgun (WGS) entry which is preliminary data.</text>
</comment>
<evidence type="ECO:0000313" key="3">
    <source>
        <dbReference type="EMBL" id="NME27556.1"/>
    </source>
</evidence>
<feature type="region of interest" description="Disordered" evidence="1">
    <location>
        <begin position="284"/>
        <end position="317"/>
    </location>
</feature>
<protein>
    <submittedName>
        <fullName evidence="3">DUF1385 domain-containing protein</fullName>
    </submittedName>
</protein>
<dbReference type="InterPro" id="IPR010787">
    <property type="entry name" value="DUF1385"/>
</dbReference>
<dbReference type="Pfam" id="PF07136">
    <property type="entry name" value="DUF1385"/>
    <property type="match status" value="1"/>
</dbReference>
<evidence type="ECO:0000313" key="4">
    <source>
        <dbReference type="Proteomes" id="UP000591071"/>
    </source>
</evidence>
<dbReference type="AlphaFoldDB" id="A0A848BWB3"/>
<dbReference type="PANTHER" id="PTHR42867:SF1">
    <property type="entry name" value="MEMBRANE PROTEIN-RELATED"/>
    <property type="match status" value="1"/>
</dbReference>
<evidence type="ECO:0000256" key="1">
    <source>
        <dbReference type="SAM" id="MobiDB-lite"/>
    </source>
</evidence>
<dbReference type="RefSeq" id="WP_083237035.1">
    <property type="nucleotide sequence ID" value="NZ_JABAFG010000003.1"/>
</dbReference>
<keyword evidence="2" id="KW-0472">Membrane</keyword>
<gene>
    <name evidence="3" type="ORF">HF872_02775</name>
</gene>
<dbReference type="Proteomes" id="UP000591071">
    <property type="component" value="Unassembled WGS sequence"/>
</dbReference>
<feature type="transmembrane region" description="Helical" evidence="2">
    <location>
        <begin position="128"/>
        <end position="147"/>
    </location>
</feature>